<gene>
    <name evidence="2" type="ORF">GYMLUDRAFT_49073</name>
</gene>
<dbReference type="Proteomes" id="UP000053593">
    <property type="component" value="Unassembled WGS sequence"/>
</dbReference>
<feature type="compositionally biased region" description="Basic and acidic residues" evidence="1">
    <location>
        <begin position="11"/>
        <end position="43"/>
    </location>
</feature>
<name>A0A0D0BWH1_9AGAR</name>
<dbReference type="EMBL" id="KN834821">
    <property type="protein sequence ID" value="KIK54004.1"/>
    <property type="molecule type" value="Genomic_DNA"/>
</dbReference>
<dbReference type="AlphaFoldDB" id="A0A0D0BWH1"/>
<keyword evidence="3" id="KW-1185">Reference proteome</keyword>
<dbReference type="HOGENOM" id="CLU_2512870_0_0_1"/>
<protein>
    <submittedName>
        <fullName evidence="2">Uncharacterized protein</fullName>
    </submittedName>
</protein>
<evidence type="ECO:0000256" key="1">
    <source>
        <dbReference type="SAM" id="MobiDB-lite"/>
    </source>
</evidence>
<feature type="region of interest" description="Disordered" evidence="1">
    <location>
        <begin position="1"/>
        <end position="85"/>
    </location>
</feature>
<feature type="compositionally biased region" description="Basic and acidic residues" evidence="1">
    <location>
        <begin position="67"/>
        <end position="85"/>
    </location>
</feature>
<sequence length="85" mass="10503">MMENVNNLSKTVDRRSETAEKIKDKKTYKKWRDDIQHSEEEGKRKRNIYHVKSRMTKARTRKQTHRRSAEKENMRRMRRNAIKEN</sequence>
<feature type="compositionally biased region" description="Basic residues" evidence="1">
    <location>
        <begin position="44"/>
        <end position="66"/>
    </location>
</feature>
<organism evidence="2 3">
    <name type="scientific">Collybiopsis luxurians FD-317 M1</name>
    <dbReference type="NCBI Taxonomy" id="944289"/>
    <lineage>
        <taxon>Eukaryota</taxon>
        <taxon>Fungi</taxon>
        <taxon>Dikarya</taxon>
        <taxon>Basidiomycota</taxon>
        <taxon>Agaricomycotina</taxon>
        <taxon>Agaricomycetes</taxon>
        <taxon>Agaricomycetidae</taxon>
        <taxon>Agaricales</taxon>
        <taxon>Marasmiineae</taxon>
        <taxon>Omphalotaceae</taxon>
        <taxon>Collybiopsis</taxon>
        <taxon>Collybiopsis luxurians</taxon>
    </lineage>
</organism>
<evidence type="ECO:0000313" key="2">
    <source>
        <dbReference type="EMBL" id="KIK54004.1"/>
    </source>
</evidence>
<feature type="compositionally biased region" description="Polar residues" evidence="1">
    <location>
        <begin position="1"/>
        <end position="10"/>
    </location>
</feature>
<evidence type="ECO:0000313" key="3">
    <source>
        <dbReference type="Proteomes" id="UP000053593"/>
    </source>
</evidence>
<proteinExistence type="predicted"/>
<reference evidence="2 3" key="1">
    <citation type="submission" date="2014-04" db="EMBL/GenBank/DDBJ databases">
        <title>Evolutionary Origins and Diversification of the Mycorrhizal Mutualists.</title>
        <authorList>
            <consortium name="DOE Joint Genome Institute"/>
            <consortium name="Mycorrhizal Genomics Consortium"/>
            <person name="Kohler A."/>
            <person name="Kuo A."/>
            <person name="Nagy L.G."/>
            <person name="Floudas D."/>
            <person name="Copeland A."/>
            <person name="Barry K.W."/>
            <person name="Cichocki N."/>
            <person name="Veneault-Fourrey C."/>
            <person name="LaButti K."/>
            <person name="Lindquist E.A."/>
            <person name="Lipzen A."/>
            <person name="Lundell T."/>
            <person name="Morin E."/>
            <person name="Murat C."/>
            <person name="Riley R."/>
            <person name="Ohm R."/>
            <person name="Sun H."/>
            <person name="Tunlid A."/>
            <person name="Henrissat B."/>
            <person name="Grigoriev I.V."/>
            <person name="Hibbett D.S."/>
            <person name="Martin F."/>
        </authorList>
    </citation>
    <scope>NUCLEOTIDE SEQUENCE [LARGE SCALE GENOMIC DNA]</scope>
    <source>
        <strain evidence="2 3">FD-317 M1</strain>
    </source>
</reference>
<accession>A0A0D0BWH1</accession>